<dbReference type="OrthoDB" id="568267at2759"/>
<gene>
    <name evidence="2" type="ORF">CHLNCDRAFT_58268</name>
</gene>
<accession>E1ZIN2</accession>
<dbReference type="EMBL" id="GL433848">
    <property type="protein sequence ID" value="EFN54188.1"/>
    <property type="molecule type" value="Genomic_DNA"/>
</dbReference>
<keyword evidence="3" id="KW-1185">Reference proteome</keyword>
<proteinExistence type="predicted"/>
<name>E1ZIN2_CHLVA</name>
<dbReference type="RefSeq" id="XP_005846290.1">
    <property type="nucleotide sequence ID" value="XM_005846228.1"/>
</dbReference>
<dbReference type="eggNOG" id="ENOG502SW8V">
    <property type="taxonomic scope" value="Eukaryota"/>
</dbReference>
<feature type="compositionally biased region" description="Low complexity" evidence="1">
    <location>
        <begin position="78"/>
        <end position="92"/>
    </location>
</feature>
<dbReference type="InParanoid" id="E1ZIN2"/>
<dbReference type="GeneID" id="17353690"/>
<evidence type="ECO:0000256" key="1">
    <source>
        <dbReference type="SAM" id="MobiDB-lite"/>
    </source>
</evidence>
<reference evidence="2 3" key="1">
    <citation type="journal article" date="2010" name="Plant Cell">
        <title>The Chlorella variabilis NC64A genome reveals adaptation to photosymbiosis, coevolution with viruses, and cryptic sex.</title>
        <authorList>
            <person name="Blanc G."/>
            <person name="Duncan G."/>
            <person name="Agarkova I."/>
            <person name="Borodovsky M."/>
            <person name="Gurnon J."/>
            <person name="Kuo A."/>
            <person name="Lindquist E."/>
            <person name="Lucas S."/>
            <person name="Pangilinan J."/>
            <person name="Polle J."/>
            <person name="Salamov A."/>
            <person name="Terry A."/>
            <person name="Yamada T."/>
            <person name="Dunigan D.D."/>
            <person name="Grigoriev I.V."/>
            <person name="Claverie J.M."/>
            <person name="Van Etten J.L."/>
        </authorList>
    </citation>
    <scope>NUCLEOTIDE SEQUENCE [LARGE SCALE GENOMIC DNA]</scope>
    <source>
        <strain evidence="2 3">NC64A</strain>
    </source>
</reference>
<organism evidence="3">
    <name type="scientific">Chlorella variabilis</name>
    <name type="common">Green alga</name>
    <dbReference type="NCBI Taxonomy" id="554065"/>
    <lineage>
        <taxon>Eukaryota</taxon>
        <taxon>Viridiplantae</taxon>
        <taxon>Chlorophyta</taxon>
        <taxon>core chlorophytes</taxon>
        <taxon>Trebouxiophyceae</taxon>
        <taxon>Chlorellales</taxon>
        <taxon>Chlorellaceae</taxon>
        <taxon>Chlorella clade</taxon>
        <taxon>Chlorella</taxon>
    </lineage>
</organism>
<feature type="compositionally biased region" description="Gly residues" evidence="1">
    <location>
        <begin position="35"/>
        <end position="64"/>
    </location>
</feature>
<evidence type="ECO:0000313" key="2">
    <source>
        <dbReference type="EMBL" id="EFN54188.1"/>
    </source>
</evidence>
<protein>
    <submittedName>
        <fullName evidence="2">Expressed protein</fullName>
    </submittedName>
</protein>
<evidence type="ECO:0000313" key="3">
    <source>
        <dbReference type="Proteomes" id="UP000008141"/>
    </source>
</evidence>
<dbReference type="Proteomes" id="UP000008141">
    <property type="component" value="Unassembled WGS sequence"/>
</dbReference>
<dbReference type="AlphaFoldDB" id="E1ZIN2"/>
<dbReference type="OMA" id="MAFIVRA"/>
<sequence>MSEPAGLGMSLDDIIKKQEVEQAGGYGKQRRGGRGGRGGAAPAGGRGGRQAGGAGQHGGRQGGGRGRHDGHGGGGGRPQQQRYDLRQQQQQQEADDYRHLQKCWLEEGSGDVVFRFMATEIVRIDGAGNITLQAGGHLNSVTLASMNDALNLIGIRVTCPSGDVRSGEWSISDGRSLTRFAEGVVLPAKGPQQAGRARQLLLAFNSPNRVQQAAAAAASNAAAAMAGVLPFMGLIPPGIPASHPVAAPINGAAAKPSVFSRLGGKQQEQQRFAPY</sequence>
<feature type="region of interest" description="Disordered" evidence="1">
    <location>
        <begin position="1"/>
        <end position="94"/>
    </location>
</feature>
<dbReference type="KEGG" id="cvr:CHLNCDRAFT_58268"/>